<evidence type="ECO:0000313" key="1">
    <source>
        <dbReference type="EMBL" id="KAK9717912.1"/>
    </source>
</evidence>
<dbReference type="AlphaFoldDB" id="A0AAW1KIL8"/>
<dbReference type="Proteomes" id="UP001458880">
    <property type="component" value="Unassembled WGS sequence"/>
</dbReference>
<reference evidence="1 2" key="1">
    <citation type="journal article" date="2024" name="BMC Genomics">
        <title>De novo assembly and annotation of Popillia japonica's genome with initial clues to its potential as an invasive pest.</title>
        <authorList>
            <person name="Cucini C."/>
            <person name="Boschi S."/>
            <person name="Funari R."/>
            <person name="Cardaioli E."/>
            <person name="Iannotti N."/>
            <person name="Marturano G."/>
            <person name="Paoli F."/>
            <person name="Bruttini M."/>
            <person name="Carapelli A."/>
            <person name="Frati F."/>
            <person name="Nardi F."/>
        </authorList>
    </citation>
    <scope>NUCLEOTIDE SEQUENCE [LARGE SCALE GENOMIC DNA]</scope>
    <source>
        <strain evidence="1">DMR45628</strain>
    </source>
</reference>
<sequence length="123" mass="13917">MSLQVRLEKVFCVWRDGSHLGYQQAADSSLVNVTCNCAIDERIFAEAGLNHMMSCLGNGNYNPVQFSGTHYFCVDHNGFMVGELTEDRPDCPTVLNKIMYHSVVPQKYLLDELSVQVKQFTCF</sequence>
<dbReference type="Gene3D" id="4.10.800.10">
    <property type="entry name" value="Thyroglobulin type-1"/>
    <property type="match status" value="1"/>
</dbReference>
<organism evidence="1 2">
    <name type="scientific">Popillia japonica</name>
    <name type="common">Japanese beetle</name>
    <dbReference type="NCBI Taxonomy" id="7064"/>
    <lineage>
        <taxon>Eukaryota</taxon>
        <taxon>Metazoa</taxon>
        <taxon>Ecdysozoa</taxon>
        <taxon>Arthropoda</taxon>
        <taxon>Hexapoda</taxon>
        <taxon>Insecta</taxon>
        <taxon>Pterygota</taxon>
        <taxon>Neoptera</taxon>
        <taxon>Endopterygota</taxon>
        <taxon>Coleoptera</taxon>
        <taxon>Polyphaga</taxon>
        <taxon>Scarabaeiformia</taxon>
        <taxon>Scarabaeidae</taxon>
        <taxon>Rutelinae</taxon>
        <taxon>Popillia</taxon>
    </lineage>
</organism>
<keyword evidence="2" id="KW-1185">Reference proteome</keyword>
<dbReference type="SUPFAM" id="SSF57610">
    <property type="entry name" value="Thyroglobulin type-1 domain"/>
    <property type="match status" value="1"/>
</dbReference>
<comment type="caution">
    <text evidence="1">The sequence shown here is derived from an EMBL/GenBank/DDBJ whole genome shotgun (WGS) entry which is preliminary data.</text>
</comment>
<name>A0AAW1KIL8_POPJA</name>
<dbReference type="EMBL" id="JASPKY010000235">
    <property type="protein sequence ID" value="KAK9717912.1"/>
    <property type="molecule type" value="Genomic_DNA"/>
</dbReference>
<gene>
    <name evidence="1" type="ORF">QE152_g23484</name>
</gene>
<dbReference type="InterPro" id="IPR036857">
    <property type="entry name" value="Thyroglobulin_1_sf"/>
</dbReference>
<proteinExistence type="predicted"/>
<protein>
    <submittedName>
        <fullName evidence="1">Uncharacterized protein</fullName>
    </submittedName>
</protein>
<accession>A0AAW1KIL8</accession>
<evidence type="ECO:0000313" key="2">
    <source>
        <dbReference type="Proteomes" id="UP001458880"/>
    </source>
</evidence>